<dbReference type="KEGG" id="pcea:J3359_02830"/>
<dbReference type="InterPro" id="IPR035093">
    <property type="entry name" value="RelE/ParE_toxin_dom_sf"/>
</dbReference>
<name>A0A975CQ07_9FLAO</name>
<accession>A0A975CQ07</accession>
<dbReference type="AlphaFoldDB" id="A0A975CQ07"/>
<dbReference type="Gene3D" id="3.30.2310.20">
    <property type="entry name" value="RelE-like"/>
    <property type="match status" value="1"/>
</dbReference>
<keyword evidence="2" id="KW-1185">Reference proteome</keyword>
<dbReference type="EMBL" id="CP071869">
    <property type="protein sequence ID" value="QTE23230.1"/>
    <property type="molecule type" value="Genomic_DNA"/>
</dbReference>
<organism evidence="1 2">
    <name type="scientific">Polaribacter cellanae</name>
    <dbReference type="NCBI Taxonomy" id="2818493"/>
    <lineage>
        <taxon>Bacteria</taxon>
        <taxon>Pseudomonadati</taxon>
        <taxon>Bacteroidota</taxon>
        <taxon>Flavobacteriia</taxon>
        <taxon>Flavobacteriales</taxon>
        <taxon>Flavobacteriaceae</taxon>
    </lineage>
</organism>
<evidence type="ECO:0000313" key="2">
    <source>
        <dbReference type="Proteomes" id="UP000663920"/>
    </source>
</evidence>
<sequence>MNIYFSEIAKFRFKKLTDYLLENWNLQVKNDFLKKFDLKISQIKTHPYNCIESFEYKGLYKCVITKQTTLFYRVSEKLQEIEIITIFDTKQNPNKLYKDL</sequence>
<gene>
    <name evidence="1" type="ORF">J3359_02830</name>
</gene>
<reference evidence="1 2" key="1">
    <citation type="submission" date="2021-03" db="EMBL/GenBank/DDBJ databases">
        <title>Complete genome of Polaribacter_sp.SM13.</title>
        <authorList>
            <person name="Jeong S.W."/>
            <person name="Bae J.W."/>
        </authorList>
    </citation>
    <scope>NUCLEOTIDE SEQUENCE [LARGE SCALE GENOMIC DNA]</scope>
    <source>
        <strain evidence="1 2">SM13</strain>
    </source>
</reference>
<proteinExistence type="predicted"/>
<dbReference type="RefSeq" id="WP_208079241.1">
    <property type="nucleotide sequence ID" value="NZ_CP071869.1"/>
</dbReference>
<protein>
    <submittedName>
        <fullName evidence="1">Type II toxin-antitoxin system RelE/ParE family toxin</fullName>
    </submittedName>
</protein>
<dbReference type="Proteomes" id="UP000663920">
    <property type="component" value="Chromosome"/>
</dbReference>
<evidence type="ECO:0000313" key="1">
    <source>
        <dbReference type="EMBL" id="QTE23230.1"/>
    </source>
</evidence>